<comment type="similarity">
    <text evidence="3">In the N-terminal section; belongs to the DHBP synthase family.</text>
</comment>
<dbReference type="Pfam" id="PF00925">
    <property type="entry name" value="GTP_cyclohydro2"/>
    <property type="match status" value="1"/>
</dbReference>
<dbReference type="GO" id="GO:0009231">
    <property type="term" value="P:riboflavin biosynthetic process"/>
    <property type="evidence" value="ECO:0007669"/>
    <property type="project" value="UniProtKB-UniPathway"/>
</dbReference>
<dbReference type="Gene3D" id="3.40.50.10990">
    <property type="entry name" value="GTP cyclohydrolase II"/>
    <property type="match status" value="1"/>
</dbReference>
<dbReference type="UniPathway" id="UPA00275">
    <property type="reaction ID" value="UER00400"/>
</dbReference>
<dbReference type="NCBIfam" id="NF001591">
    <property type="entry name" value="PRK00393.1"/>
    <property type="match status" value="1"/>
</dbReference>
<dbReference type="Gene3D" id="3.90.870.10">
    <property type="entry name" value="DHBP synthase"/>
    <property type="match status" value="1"/>
</dbReference>
<feature type="domain" description="GTP cyclohydrolase II" evidence="12">
    <location>
        <begin position="218"/>
        <end position="382"/>
    </location>
</feature>
<dbReference type="GO" id="GO:0008686">
    <property type="term" value="F:3,4-dihydroxy-2-butanone-4-phosphate synthase activity"/>
    <property type="evidence" value="ECO:0007669"/>
    <property type="project" value="InterPro"/>
</dbReference>
<dbReference type="Pfam" id="PF00926">
    <property type="entry name" value="DHBP_synthase"/>
    <property type="match status" value="1"/>
</dbReference>
<evidence type="ECO:0000313" key="13">
    <source>
        <dbReference type="EMBL" id="CAB4623832.1"/>
    </source>
</evidence>
<evidence type="ECO:0000256" key="10">
    <source>
        <dbReference type="ARBA" id="ARBA00023134"/>
    </source>
</evidence>
<evidence type="ECO:0000256" key="3">
    <source>
        <dbReference type="ARBA" id="ARBA00005520"/>
    </source>
</evidence>
<dbReference type="InterPro" id="IPR017945">
    <property type="entry name" value="DHBP_synth_RibB-like_a/b_dom"/>
</dbReference>
<sequence>MKLATVEQALETLKAGKPVLVVDHRNRENEGDAIMAAQFASPEWISWMVKHTSGFLCAPMSESLANRLELPLMTNNNQDRYRTQYTVSVDAAAGVTTGISASDRAETLRVLANPESKPAHLIRPGHVIPLRAHPDGVFGRPGHTEATVDLLKLAGLIPVGVIAEMVSENGEMMRLPELLEVGGKEGLPVISIGQIFDFRELAEAIPSDDTVQRIRFEAEAMMPSTHGNFKLRGYYDTRTTAEHVAIIAGNPTGENVLVRLHSECITGEAFGSKKCECGPQLDYALDRIASDPEGGVVIYLRGQEGRGIGLLNKLKAYALQDQGMDTVEANLALGLPSEAREYGAAVSMLSDLGIKSVRLMSNNPAKIDALEMAGIAVNEYVPIVVGQEEENAGYLETKREKMGHILPEVERREF</sequence>
<dbReference type="NCBIfam" id="TIGR00505">
    <property type="entry name" value="ribA"/>
    <property type="match status" value="1"/>
</dbReference>
<dbReference type="InterPro" id="IPR000422">
    <property type="entry name" value="DHBP_synthase_RibB"/>
</dbReference>
<protein>
    <recommendedName>
        <fullName evidence="4">GTP cyclohydrolase II</fullName>
        <ecNumber evidence="4">3.5.4.25</ecNumber>
    </recommendedName>
</protein>
<keyword evidence="9" id="KW-0862">Zinc</keyword>
<dbReference type="EC" id="3.5.4.25" evidence="4"/>
<evidence type="ECO:0000256" key="5">
    <source>
        <dbReference type="ARBA" id="ARBA00022619"/>
    </source>
</evidence>
<dbReference type="PANTHER" id="PTHR21327">
    <property type="entry name" value="GTP CYCLOHYDROLASE II-RELATED"/>
    <property type="match status" value="1"/>
</dbReference>
<dbReference type="SUPFAM" id="SSF55821">
    <property type="entry name" value="YrdC/RibB"/>
    <property type="match status" value="1"/>
</dbReference>
<dbReference type="InterPro" id="IPR036144">
    <property type="entry name" value="RibA-like_sf"/>
</dbReference>
<dbReference type="SUPFAM" id="SSF142695">
    <property type="entry name" value="RibA-like"/>
    <property type="match status" value="1"/>
</dbReference>
<evidence type="ECO:0000256" key="11">
    <source>
        <dbReference type="ARBA" id="ARBA00049295"/>
    </source>
</evidence>
<keyword evidence="6" id="KW-0479">Metal-binding</keyword>
<dbReference type="InterPro" id="IPR032677">
    <property type="entry name" value="GTP_cyclohydro_II"/>
</dbReference>
<comment type="cofactor">
    <cofactor evidence="1">
        <name>Zn(2+)</name>
        <dbReference type="ChEBI" id="CHEBI:29105"/>
    </cofactor>
</comment>
<dbReference type="FunFam" id="3.40.50.10990:FF:000001">
    <property type="entry name" value="Riboflavin biosynthesis protein RibBA"/>
    <property type="match status" value="1"/>
</dbReference>
<organism evidence="13">
    <name type="scientific">freshwater metagenome</name>
    <dbReference type="NCBI Taxonomy" id="449393"/>
    <lineage>
        <taxon>unclassified sequences</taxon>
        <taxon>metagenomes</taxon>
        <taxon>ecological metagenomes</taxon>
    </lineage>
</organism>
<dbReference type="HAMAP" id="MF_00179">
    <property type="entry name" value="RibA"/>
    <property type="match status" value="1"/>
</dbReference>
<evidence type="ECO:0000256" key="9">
    <source>
        <dbReference type="ARBA" id="ARBA00022833"/>
    </source>
</evidence>
<comment type="pathway">
    <text evidence="2">Cofactor biosynthesis; riboflavin biosynthesis; 5-amino-6-(D-ribitylamino)uracil from GTP: step 1/4.</text>
</comment>
<keyword evidence="10" id="KW-0342">GTP-binding</keyword>
<evidence type="ECO:0000259" key="12">
    <source>
        <dbReference type="Pfam" id="PF00925"/>
    </source>
</evidence>
<dbReference type="GO" id="GO:0005525">
    <property type="term" value="F:GTP binding"/>
    <property type="evidence" value="ECO:0007669"/>
    <property type="project" value="UniProtKB-KW"/>
</dbReference>
<proteinExistence type="inferred from homology"/>
<keyword evidence="8" id="KW-0378">Hydrolase</keyword>
<evidence type="ECO:0000256" key="4">
    <source>
        <dbReference type="ARBA" id="ARBA00012762"/>
    </source>
</evidence>
<dbReference type="AlphaFoldDB" id="A0A6J6IH72"/>
<dbReference type="GO" id="GO:0046872">
    <property type="term" value="F:metal ion binding"/>
    <property type="evidence" value="ECO:0007669"/>
    <property type="project" value="UniProtKB-KW"/>
</dbReference>
<comment type="catalytic activity">
    <reaction evidence="11">
        <text>GTP + 4 H2O = 2,5-diamino-6-hydroxy-4-(5-phosphoribosylamino)-pyrimidine + formate + 2 phosphate + 3 H(+)</text>
        <dbReference type="Rhea" id="RHEA:23704"/>
        <dbReference type="ChEBI" id="CHEBI:15377"/>
        <dbReference type="ChEBI" id="CHEBI:15378"/>
        <dbReference type="ChEBI" id="CHEBI:15740"/>
        <dbReference type="ChEBI" id="CHEBI:37565"/>
        <dbReference type="ChEBI" id="CHEBI:43474"/>
        <dbReference type="ChEBI" id="CHEBI:58614"/>
        <dbReference type="EC" id="3.5.4.25"/>
    </reaction>
</comment>
<dbReference type="CDD" id="cd00641">
    <property type="entry name" value="GTP_cyclohydro2"/>
    <property type="match status" value="1"/>
</dbReference>
<name>A0A6J6IH72_9ZZZZ</name>
<accession>A0A6J6IH72</accession>
<dbReference type="InterPro" id="IPR000926">
    <property type="entry name" value="RibA"/>
</dbReference>
<keyword evidence="5" id="KW-0686">Riboflavin biosynthesis</keyword>
<evidence type="ECO:0000256" key="7">
    <source>
        <dbReference type="ARBA" id="ARBA00022741"/>
    </source>
</evidence>
<evidence type="ECO:0000256" key="1">
    <source>
        <dbReference type="ARBA" id="ARBA00001947"/>
    </source>
</evidence>
<dbReference type="PIRSF" id="PIRSF001259">
    <property type="entry name" value="RibA"/>
    <property type="match status" value="1"/>
</dbReference>
<evidence type="ECO:0000256" key="8">
    <source>
        <dbReference type="ARBA" id="ARBA00022801"/>
    </source>
</evidence>
<dbReference type="GO" id="GO:0003935">
    <property type="term" value="F:GTP cyclohydrolase II activity"/>
    <property type="evidence" value="ECO:0007669"/>
    <property type="project" value="UniProtKB-EC"/>
</dbReference>
<dbReference type="PANTHER" id="PTHR21327:SF18">
    <property type="entry name" value="3,4-DIHYDROXY-2-BUTANONE 4-PHOSPHATE SYNTHASE"/>
    <property type="match status" value="1"/>
</dbReference>
<evidence type="ECO:0000256" key="2">
    <source>
        <dbReference type="ARBA" id="ARBA00004853"/>
    </source>
</evidence>
<dbReference type="NCBIfam" id="TIGR00506">
    <property type="entry name" value="ribB"/>
    <property type="match status" value="1"/>
</dbReference>
<evidence type="ECO:0000256" key="6">
    <source>
        <dbReference type="ARBA" id="ARBA00022723"/>
    </source>
</evidence>
<dbReference type="EMBL" id="CAEZVM010000002">
    <property type="protein sequence ID" value="CAB4623832.1"/>
    <property type="molecule type" value="Genomic_DNA"/>
</dbReference>
<gene>
    <name evidence="13" type="ORF">UFOPK2032_00063</name>
</gene>
<reference evidence="13" key="1">
    <citation type="submission" date="2020-05" db="EMBL/GenBank/DDBJ databases">
        <authorList>
            <person name="Chiriac C."/>
            <person name="Salcher M."/>
            <person name="Ghai R."/>
            <person name="Kavagutti S V."/>
        </authorList>
    </citation>
    <scope>NUCLEOTIDE SEQUENCE</scope>
</reference>
<dbReference type="GO" id="GO:0005829">
    <property type="term" value="C:cytosol"/>
    <property type="evidence" value="ECO:0007669"/>
    <property type="project" value="TreeGrafter"/>
</dbReference>
<keyword evidence="7" id="KW-0547">Nucleotide-binding</keyword>